<feature type="transmembrane region" description="Helical" evidence="9">
    <location>
        <begin position="76"/>
        <end position="102"/>
    </location>
</feature>
<dbReference type="GO" id="GO:0005249">
    <property type="term" value="F:voltage-gated potassium channel activity"/>
    <property type="evidence" value="ECO:0007669"/>
    <property type="project" value="InterPro"/>
</dbReference>
<dbReference type="EMBL" id="FNVT01000005">
    <property type="protein sequence ID" value="SEG85290.1"/>
    <property type="molecule type" value="Genomic_DNA"/>
</dbReference>
<dbReference type="AlphaFoldDB" id="A0A1H6DJ54"/>
<keyword evidence="5" id="KW-0406">Ion transport</keyword>
<feature type="transmembrane region" description="Helical" evidence="9">
    <location>
        <begin position="148"/>
        <end position="165"/>
    </location>
</feature>
<feature type="coiled-coil region" evidence="8">
    <location>
        <begin position="211"/>
        <end position="238"/>
    </location>
</feature>
<keyword evidence="8" id="KW-0175">Coiled coil</keyword>
<name>A0A1H6DJ54_9ACTN</name>
<evidence type="ECO:0000256" key="8">
    <source>
        <dbReference type="SAM" id="Coils"/>
    </source>
</evidence>
<proteinExistence type="predicted"/>
<keyword evidence="2" id="KW-0813">Transport</keyword>
<feature type="transmembrane region" description="Helical" evidence="9">
    <location>
        <begin position="44"/>
        <end position="64"/>
    </location>
</feature>
<keyword evidence="7 11" id="KW-0407">Ion channel</keyword>
<evidence type="ECO:0000256" key="5">
    <source>
        <dbReference type="ARBA" id="ARBA00023065"/>
    </source>
</evidence>
<organism evidence="11 12">
    <name type="scientific">Nonomuraea solani</name>
    <dbReference type="NCBI Taxonomy" id="1144553"/>
    <lineage>
        <taxon>Bacteria</taxon>
        <taxon>Bacillati</taxon>
        <taxon>Actinomycetota</taxon>
        <taxon>Actinomycetes</taxon>
        <taxon>Streptosporangiales</taxon>
        <taxon>Streptosporangiaceae</taxon>
        <taxon>Nonomuraea</taxon>
    </lineage>
</organism>
<keyword evidence="4 9" id="KW-1133">Transmembrane helix</keyword>
<evidence type="ECO:0000256" key="2">
    <source>
        <dbReference type="ARBA" id="ARBA00022448"/>
    </source>
</evidence>
<dbReference type="Pfam" id="PF07885">
    <property type="entry name" value="Ion_trans_2"/>
    <property type="match status" value="1"/>
</dbReference>
<gene>
    <name evidence="11" type="ORF">SAMN05444920_105502</name>
</gene>
<dbReference type="OrthoDB" id="9799090at2"/>
<dbReference type="SUPFAM" id="SSF81324">
    <property type="entry name" value="Voltage-gated potassium channels"/>
    <property type="match status" value="1"/>
</dbReference>
<dbReference type="Gene3D" id="1.10.287.70">
    <property type="match status" value="1"/>
</dbReference>
<dbReference type="RefSeq" id="WP_103957792.1">
    <property type="nucleotide sequence ID" value="NZ_FNVT01000005.1"/>
</dbReference>
<dbReference type="Gene3D" id="1.20.5.110">
    <property type="match status" value="1"/>
</dbReference>
<dbReference type="PANTHER" id="PTHR11537">
    <property type="entry name" value="VOLTAGE-GATED POTASSIUM CHANNEL"/>
    <property type="match status" value="1"/>
</dbReference>
<dbReference type="PANTHER" id="PTHR11537:SF254">
    <property type="entry name" value="POTASSIUM VOLTAGE-GATED CHANNEL PROTEIN SHAB"/>
    <property type="match status" value="1"/>
</dbReference>
<reference evidence="11 12" key="1">
    <citation type="submission" date="2016-10" db="EMBL/GenBank/DDBJ databases">
        <authorList>
            <person name="de Groot N.N."/>
        </authorList>
    </citation>
    <scope>NUCLEOTIDE SEQUENCE [LARGE SCALE GENOMIC DNA]</scope>
    <source>
        <strain evidence="11 12">CGMCC 4.7037</strain>
    </source>
</reference>
<dbReference type="InterPro" id="IPR028325">
    <property type="entry name" value="VG_K_chnl"/>
</dbReference>
<evidence type="ECO:0000256" key="9">
    <source>
        <dbReference type="SAM" id="Phobius"/>
    </source>
</evidence>
<comment type="subcellular location">
    <subcellularLocation>
        <location evidence="1">Membrane</location>
        <topology evidence="1">Multi-pass membrane protein</topology>
    </subcellularLocation>
</comment>
<evidence type="ECO:0000256" key="7">
    <source>
        <dbReference type="ARBA" id="ARBA00023303"/>
    </source>
</evidence>
<dbReference type="Proteomes" id="UP000236732">
    <property type="component" value="Unassembled WGS sequence"/>
</dbReference>
<feature type="domain" description="Potassium channel" evidence="10">
    <location>
        <begin position="127"/>
        <end position="201"/>
    </location>
</feature>
<sequence>MDRLTSWERRTSVALLIIGTGFLLGWAVPVLMPDLPGPALDAFWYLQVLTWILFTADYLIRITLAPRRLRFVLRNIPALLVVLLPLLRPLWLLRALLLLHVVAERIQLPLRLRAVVYVGGTALFMAIVGSIAVLDVERHNADGNIKTIGDALWWSLTTMTTVGYGDRFPITSEGRLVAAGLMLTGIALLGVVTAAIASWFVERFERTAAMERRAEAELAQVSAELAELRKVLADLGHTHGELRDRLDSLTARLTS</sequence>
<keyword evidence="12" id="KW-1185">Reference proteome</keyword>
<evidence type="ECO:0000256" key="3">
    <source>
        <dbReference type="ARBA" id="ARBA00022692"/>
    </source>
</evidence>
<feature type="transmembrane region" description="Helical" evidence="9">
    <location>
        <begin position="114"/>
        <end position="136"/>
    </location>
</feature>
<evidence type="ECO:0000259" key="10">
    <source>
        <dbReference type="Pfam" id="PF07885"/>
    </source>
</evidence>
<dbReference type="GO" id="GO:0001508">
    <property type="term" value="P:action potential"/>
    <property type="evidence" value="ECO:0007669"/>
    <property type="project" value="TreeGrafter"/>
</dbReference>
<feature type="transmembrane region" description="Helical" evidence="9">
    <location>
        <begin position="12"/>
        <end position="32"/>
    </location>
</feature>
<evidence type="ECO:0000313" key="12">
    <source>
        <dbReference type="Proteomes" id="UP000236732"/>
    </source>
</evidence>
<evidence type="ECO:0000313" key="11">
    <source>
        <dbReference type="EMBL" id="SEG85290.1"/>
    </source>
</evidence>
<feature type="transmembrane region" description="Helical" evidence="9">
    <location>
        <begin position="177"/>
        <end position="201"/>
    </location>
</feature>
<accession>A0A1H6DJ54</accession>
<dbReference type="GO" id="GO:0008076">
    <property type="term" value="C:voltage-gated potassium channel complex"/>
    <property type="evidence" value="ECO:0007669"/>
    <property type="project" value="InterPro"/>
</dbReference>
<keyword evidence="6 9" id="KW-0472">Membrane</keyword>
<protein>
    <submittedName>
        <fullName evidence="11">Voltage-gated potassium channel</fullName>
    </submittedName>
</protein>
<evidence type="ECO:0000256" key="1">
    <source>
        <dbReference type="ARBA" id="ARBA00004141"/>
    </source>
</evidence>
<keyword evidence="3 9" id="KW-0812">Transmembrane</keyword>
<dbReference type="InterPro" id="IPR013099">
    <property type="entry name" value="K_chnl_dom"/>
</dbReference>
<evidence type="ECO:0000256" key="6">
    <source>
        <dbReference type="ARBA" id="ARBA00023136"/>
    </source>
</evidence>
<evidence type="ECO:0000256" key="4">
    <source>
        <dbReference type="ARBA" id="ARBA00022989"/>
    </source>
</evidence>